<evidence type="ECO:0000313" key="2">
    <source>
        <dbReference type="EMBL" id="MBW63048.1"/>
    </source>
</evidence>
<evidence type="ECO:0000256" key="1">
    <source>
        <dbReference type="SAM" id="SignalP"/>
    </source>
</evidence>
<reference evidence="2" key="1">
    <citation type="submission" date="2018-01" db="EMBL/GenBank/DDBJ databases">
        <title>An insight into the sialome of Amazonian anophelines.</title>
        <authorList>
            <person name="Ribeiro J.M."/>
            <person name="Scarpassa V."/>
            <person name="Calvo E."/>
        </authorList>
    </citation>
    <scope>NUCLEOTIDE SEQUENCE</scope>
    <source>
        <tissue evidence="2">Salivary glands</tissue>
    </source>
</reference>
<dbReference type="AlphaFoldDB" id="A0A2M4CDN9"/>
<accession>A0A2M4CDN9</accession>
<protein>
    <submittedName>
        <fullName evidence="2">Putative secreted protein</fullName>
    </submittedName>
</protein>
<keyword evidence="1" id="KW-0732">Signal</keyword>
<organism evidence="2">
    <name type="scientific">Anopheles marajoara</name>
    <dbReference type="NCBI Taxonomy" id="58244"/>
    <lineage>
        <taxon>Eukaryota</taxon>
        <taxon>Metazoa</taxon>
        <taxon>Ecdysozoa</taxon>
        <taxon>Arthropoda</taxon>
        <taxon>Hexapoda</taxon>
        <taxon>Insecta</taxon>
        <taxon>Pterygota</taxon>
        <taxon>Neoptera</taxon>
        <taxon>Endopterygota</taxon>
        <taxon>Diptera</taxon>
        <taxon>Nematocera</taxon>
        <taxon>Culicoidea</taxon>
        <taxon>Culicidae</taxon>
        <taxon>Anophelinae</taxon>
        <taxon>Anopheles</taxon>
    </lineage>
</organism>
<proteinExistence type="predicted"/>
<name>A0A2M4CDN9_9DIPT</name>
<feature type="chain" id="PRO_5014676012" evidence="1">
    <location>
        <begin position="20"/>
        <end position="76"/>
    </location>
</feature>
<dbReference type="EMBL" id="GGFJ01013907">
    <property type="protein sequence ID" value="MBW63048.1"/>
    <property type="molecule type" value="Transcribed_RNA"/>
</dbReference>
<feature type="signal peptide" evidence="1">
    <location>
        <begin position="1"/>
        <end position="19"/>
    </location>
</feature>
<sequence>MFLHAFAQKLFCLLNSIFCNNIAHGSQRSRCTIRLPYIQHALFIYSLSLATPDSRASKSRYTDHIGHPLTMLHQNG</sequence>